<dbReference type="AlphaFoldDB" id="A0A2N1JCG3"/>
<organism evidence="3 4">
    <name type="scientific">Malassezia vespertilionis</name>
    <dbReference type="NCBI Taxonomy" id="2020962"/>
    <lineage>
        <taxon>Eukaryota</taxon>
        <taxon>Fungi</taxon>
        <taxon>Dikarya</taxon>
        <taxon>Basidiomycota</taxon>
        <taxon>Ustilaginomycotina</taxon>
        <taxon>Malasseziomycetes</taxon>
        <taxon>Malasseziales</taxon>
        <taxon>Malasseziaceae</taxon>
        <taxon>Malassezia</taxon>
    </lineage>
</organism>
<gene>
    <name evidence="3" type="ORF">MVES_001732</name>
</gene>
<feature type="transmembrane region" description="Helical" evidence="2">
    <location>
        <begin position="37"/>
        <end position="59"/>
    </location>
</feature>
<feature type="coiled-coil region" evidence="1">
    <location>
        <begin position="78"/>
        <end position="105"/>
    </location>
</feature>
<evidence type="ECO:0000313" key="4">
    <source>
        <dbReference type="Proteomes" id="UP000232875"/>
    </source>
</evidence>
<reference evidence="3 4" key="1">
    <citation type="submission" date="2017-10" db="EMBL/GenBank/DDBJ databases">
        <title>A novel species of cold-tolerant Malassezia isolated from bats.</title>
        <authorList>
            <person name="Lorch J.M."/>
            <person name="Palmer J.M."/>
            <person name="Vanderwolf K.J."/>
            <person name="Schmidt K.Z."/>
            <person name="Verant M.L."/>
            <person name="Weller T.J."/>
            <person name="Blehert D.S."/>
        </authorList>
    </citation>
    <scope>NUCLEOTIDE SEQUENCE [LARGE SCALE GENOMIC DNA]</scope>
    <source>
        <strain evidence="3 4">NWHC:44797-103</strain>
    </source>
</reference>
<keyword evidence="2" id="KW-0812">Transmembrane</keyword>
<dbReference type="OrthoDB" id="5331396at2759"/>
<keyword evidence="1" id="KW-0175">Coiled coil</keyword>
<keyword evidence="2" id="KW-0472">Membrane</keyword>
<evidence type="ECO:0000256" key="2">
    <source>
        <dbReference type="SAM" id="Phobius"/>
    </source>
</evidence>
<name>A0A2N1JCG3_9BASI</name>
<dbReference type="Proteomes" id="UP000232875">
    <property type="component" value="Unassembled WGS sequence"/>
</dbReference>
<keyword evidence="4" id="KW-1185">Reference proteome</keyword>
<sequence>MVWLGAVGARCRGVRVYSTAARLVGAEPTIRGPMRPFTGTVLGFLFGFGAASLCGLFMLQREFNLAVSSVANSSDMLAGAAANRVEMLENEVRRMRKNAVTLTDASRASESNDKLYRDMFEETLSLRERMWNLEHAIFATRAVAPDPDWAPPLVHTKTLPAVRLI</sequence>
<evidence type="ECO:0000256" key="1">
    <source>
        <dbReference type="SAM" id="Coils"/>
    </source>
</evidence>
<dbReference type="EMBL" id="KZ454989">
    <property type="protein sequence ID" value="PKI84226.1"/>
    <property type="molecule type" value="Genomic_DNA"/>
</dbReference>
<keyword evidence="2" id="KW-1133">Transmembrane helix</keyword>
<proteinExistence type="predicted"/>
<accession>A0A2N1JCG3</accession>
<evidence type="ECO:0000313" key="3">
    <source>
        <dbReference type="EMBL" id="PKI84226.1"/>
    </source>
</evidence>
<protein>
    <submittedName>
        <fullName evidence="3">Uncharacterized protein</fullName>
    </submittedName>
</protein>